<feature type="repeat" description="WD" evidence="3">
    <location>
        <begin position="836"/>
        <end position="877"/>
    </location>
</feature>
<dbReference type="InterPro" id="IPR020472">
    <property type="entry name" value="WD40_PAC1"/>
</dbReference>
<comment type="caution">
    <text evidence="5">The sequence shown here is derived from an EMBL/GenBank/DDBJ whole genome shotgun (WGS) entry which is preliminary data.</text>
</comment>
<dbReference type="Pfam" id="PF00400">
    <property type="entry name" value="WD40"/>
    <property type="match status" value="9"/>
</dbReference>
<gene>
    <name evidence="5" type="ORF">BJ992_001163</name>
</gene>
<dbReference type="EMBL" id="JACHIU010000001">
    <property type="protein sequence ID" value="MBB6471732.1"/>
    <property type="molecule type" value="Genomic_DNA"/>
</dbReference>
<reference evidence="5 6" key="1">
    <citation type="submission" date="2020-08" db="EMBL/GenBank/DDBJ databases">
        <title>Sequencing the genomes of 1000 actinobacteria strains.</title>
        <authorList>
            <person name="Klenk H.-P."/>
        </authorList>
    </citation>
    <scope>NUCLEOTIDE SEQUENCE [LARGE SCALE GENOMIC DNA]</scope>
    <source>
        <strain evidence="5 6">DSM 44936</strain>
    </source>
</reference>
<dbReference type="InterPro" id="IPR049052">
    <property type="entry name" value="nSTAND1"/>
</dbReference>
<feature type="repeat" description="WD" evidence="3">
    <location>
        <begin position="533"/>
        <end position="567"/>
    </location>
</feature>
<dbReference type="InterPro" id="IPR011047">
    <property type="entry name" value="Quinoprotein_ADH-like_sf"/>
</dbReference>
<keyword evidence="1 3" id="KW-0853">WD repeat</keyword>
<dbReference type="PROSITE" id="PS50294">
    <property type="entry name" value="WD_REPEATS_REGION"/>
    <property type="match status" value="5"/>
</dbReference>
<dbReference type="PROSITE" id="PS50082">
    <property type="entry name" value="WD_REPEATS_2"/>
    <property type="match status" value="7"/>
</dbReference>
<evidence type="ECO:0000256" key="3">
    <source>
        <dbReference type="PROSITE-ProRule" id="PRU00221"/>
    </source>
</evidence>
<feature type="repeat" description="WD" evidence="3">
    <location>
        <begin position="569"/>
        <end position="603"/>
    </location>
</feature>
<evidence type="ECO:0000256" key="2">
    <source>
        <dbReference type="ARBA" id="ARBA00022737"/>
    </source>
</evidence>
<evidence type="ECO:0000313" key="5">
    <source>
        <dbReference type="EMBL" id="MBB6471732.1"/>
    </source>
</evidence>
<dbReference type="Pfam" id="PF20703">
    <property type="entry name" value="nSTAND1"/>
    <property type="match status" value="1"/>
</dbReference>
<feature type="repeat" description="WD" evidence="3">
    <location>
        <begin position="318"/>
        <end position="347"/>
    </location>
</feature>
<organism evidence="5 6">
    <name type="scientific">Sphaerisporangium rubeum</name>
    <dbReference type="NCBI Taxonomy" id="321317"/>
    <lineage>
        <taxon>Bacteria</taxon>
        <taxon>Bacillati</taxon>
        <taxon>Actinomycetota</taxon>
        <taxon>Actinomycetes</taxon>
        <taxon>Streptosporangiales</taxon>
        <taxon>Streptosporangiaceae</taxon>
        <taxon>Sphaerisporangium</taxon>
    </lineage>
</organism>
<feature type="domain" description="Novel STAND NTPase 1" evidence="4">
    <location>
        <begin position="13"/>
        <end position="174"/>
    </location>
</feature>
<feature type="repeat" description="WD" evidence="3">
    <location>
        <begin position="696"/>
        <end position="738"/>
    </location>
</feature>
<keyword evidence="6" id="KW-1185">Reference proteome</keyword>
<evidence type="ECO:0000256" key="1">
    <source>
        <dbReference type="ARBA" id="ARBA00022574"/>
    </source>
</evidence>
<accession>A0A7X0IDL4</accession>
<dbReference type="Gene3D" id="2.130.10.10">
    <property type="entry name" value="YVTN repeat-like/Quinoprotein amine dehydrogenase"/>
    <property type="match status" value="4"/>
</dbReference>
<dbReference type="AlphaFoldDB" id="A0A7X0IDL4"/>
<dbReference type="PANTHER" id="PTHR19848:SF8">
    <property type="entry name" value="F-BOX AND WD REPEAT DOMAIN CONTAINING 7"/>
    <property type="match status" value="1"/>
</dbReference>
<proteinExistence type="predicted"/>
<evidence type="ECO:0000259" key="4">
    <source>
        <dbReference type="Pfam" id="PF20703"/>
    </source>
</evidence>
<dbReference type="SMART" id="SM00320">
    <property type="entry name" value="WD40"/>
    <property type="match status" value="12"/>
</dbReference>
<evidence type="ECO:0000313" key="6">
    <source>
        <dbReference type="Proteomes" id="UP000555564"/>
    </source>
</evidence>
<dbReference type="Proteomes" id="UP000555564">
    <property type="component" value="Unassembled WGS sequence"/>
</dbReference>
<dbReference type="CDD" id="cd00200">
    <property type="entry name" value="WD40"/>
    <property type="match status" value="2"/>
</dbReference>
<name>A0A7X0IDL4_9ACTN</name>
<keyword evidence="2" id="KW-0677">Repeat</keyword>
<feature type="repeat" description="WD" evidence="3">
    <location>
        <begin position="751"/>
        <end position="792"/>
    </location>
</feature>
<feature type="repeat" description="WD" evidence="3">
    <location>
        <begin position="439"/>
        <end position="480"/>
    </location>
</feature>
<dbReference type="InterPro" id="IPR015943">
    <property type="entry name" value="WD40/YVTN_repeat-like_dom_sf"/>
</dbReference>
<dbReference type="PROSITE" id="PS00678">
    <property type="entry name" value="WD_REPEATS_1"/>
    <property type="match status" value="4"/>
</dbReference>
<dbReference type="SUPFAM" id="SSF50998">
    <property type="entry name" value="Quinoprotein alcohol dehydrogenase-like"/>
    <property type="match status" value="2"/>
</dbReference>
<protein>
    <submittedName>
        <fullName evidence="5">WD40 repeat protein</fullName>
    </submittedName>
</protein>
<dbReference type="PRINTS" id="PR00320">
    <property type="entry name" value="GPROTEINBRPT"/>
</dbReference>
<dbReference type="PANTHER" id="PTHR19848">
    <property type="entry name" value="WD40 REPEAT PROTEIN"/>
    <property type="match status" value="1"/>
</dbReference>
<dbReference type="InterPro" id="IPR019775">
    <property type="entry name" value="WD40_repeat_CS"/>
</dbReference>
<dbReference type="InterPro" id="IPR001680">
    <property type="entry name" value="WD40_rpt"/>
</dbReference>
<sequence>MDLLLHDLRPGEEGMLSALPLLSHALLVTWQNREGKTLTMSGYRATGGIWQSVTTSAEEVYDSLDGEGREAIRRILLAGVQIGEGTEDTRREIDLPGLLARAGAVPGPVVAARDALVEARLISVTEKGAEISHEALLRAWPRLREWIAEDRDELRLRQRLATAATTWHEQGRDPHLLLRGVSLKSAESWAVGHNRQLGPLEQDFLRQSRRNRRRGRIRFASALSVLILMAAGGGVLIQESRAAAEQRLRAAVSGQVVPMVAIQYAAGNPLGSHKLAVEAYRLAPDSVQAISTLLSTQNQHFDDTLDPRNGAPIWKAVFSPDGKTIATGSSNGEVKLWDATTHRQITTIPNLAGPGRSMNITTVAFSPDGTNLAATMMGMIRLWEVTDRDHPRVLPALNTGDVEQVSFGAFSRDGRLMAGISGGGKLRVWDVVHRRLIAAPFHVGEGSHAAFTPDARTLVIASPYGAVRLWDVRHRRFTRSLTRHTAKLNTALAISRDGRTLALPAENGGVQLWDLPRRRRLNTITGDDLGRAVAALAFSPDGNLLAAGGYDSHVRIWDHAAGDRLLADLTGHIAQVSSVEFSPDGATLASAGTDHVVQLWNMRGNFLNGRFSPGVTVAFSPARSLLAVAEYSDVVLYSMPARRRVATFPGPGLIPMAVAFSRDGTLLAVASGAEPDRYGTVRLWDVSHQKLLKTIATHHHGAMNAIAFSPDGRTLATSAIYDPTVRLWNPADGSLRATLKGNGGDLALTRATALTQGVQSLAYSPDGRTLAAGSFDGIVRLWDTRRNALADDRLSQRSGVPALAFSPDGRTLATGGSGDTLIRLYDLATRKVSTTLSAHTAQINDLVYSPDGATLISASDDKTVRVWNMRDKTLLAGLTADHKIVAVAYDAQNRTVVATGIGPPLVWNIDPRRVAEQICGRLTGPDLTPEGWKNLIPQLPYERSCDGLTNRG</sequence>